<proteinExistence type="predicted"/>
<accession>A0A0F9LJC9</accession>
<dbReference type="EMBL" id="LAZR01006259">
    <property type="protein sequence ID" value="KKM93483.1"/>
    <property type="molecule type" value="Genomic_DNA"/>
</dbReference>
<name>A0A0F9LJC9_9ZZZZ</name>
<evidence type="ECO:0000313" key="1">
    <source>
        <dbReference type="EMBL" id="KKM93483.1"/>
    </source>
</evidence>
<protein>
    <submittedName>
        <fullName evidence="1">Uncharacterized protein</fullName>
    </submittedName>
</protein>
<dbReference type="AlphaFoldDB" id="A0A0F9LJC9"/>
<sequence length="108" mass="12371">MNRRNFLKMLALTPLLGIFGCKKAVSCPDIPPIMVKHPGDEYGRLITDAEFGTTHGVRWVSDPKYKILNDKTICVNMGFVPDRVKIRQRSELENKYFVEQLKNGKFNA</sequence>
<dbReference type="PROSITE" id="PS51257">
    <property type="entry name" value="PROKAR_LIPOPROTEIN"/>
    <property type="match status" value="1"/>
</dbReference>
<gene>
    <name evidence="1" type="ORF">LCGC14_1207820</name>
</gene>
<reference evidence="1" key="1">
    <citation type="journal article" date="2015" name="Nature">
        <title>Complex archaea that bridge the gap between prokaryotes and eukaryotes.</title>
        <authorList>
            <person name="Spang A."/>
            <person name="Saw J.H."/>
            <person name="Jorgensen S.L."/>
            <person name="Zaremba-Niedzwiedzka K."/>
            <person name="Martijn J."/>
            <person name="Lind A.E."/>
            <person name="van Eijk R."/>
            <person name="Schleper C."/>
            <person name="Guy L."/>
            <person name="Ettema T.J."/>
        </authorList>
    </citation>
    <scope>NUCLEOTIDE SEQUENCE</scope>
</reference>
<comment type="caution">
    <text evidence="1">The sequence shown here is derived from an EMBL/GenBank/DDBJ whole genome shotgun (WGS) entry which is preliminary data.</text>
</comment>
<organism evidence="1">
    <name type="scientific">marine sediment metagenome</name>
    <dbReference type="NCBI Taxonomy" id="412755"/>
    <lineage>
        <taxon>unclassified sequences</taxon>
        <taxon>metagenomes</taxon>
        <taxon>ecological metagenomes</taxon>
    </lineage>
</organism>